<name>A0A4R7HWC7_9ACTN</name>
<dbReference type="Pfam" id="PF05656">
    <property type="entry name" value="DUF805"/>
    <property type="match status" value="1"/>
</dbReference>
<dbReference type="PANTHER" id="PTHR34980:SF2">
    <property type="entry name" value="INNER MEMBRANE PROTEIN YHAH-RELATED"/>
    <property type="match status" value="1"/>
</dbReference>
<keyword evidence="1" id="KW-0812">Transmembrane</keyword>
<dbReference type="InterPro" id="IPR008523">
    <property type="entry name" value="DUF805"/>
</dbReference>
<feature type="transmembrane region" description="Helical" evidence="1">
    <location>
        <begin position="27"/>
        <end position="46"/>
    </location>
</feature>
<dbReference type="Proteomes" id="UP000294558">
    <property type="component" value="Unassembled WGS sequence"/>
</dbReference>
<evidence type="ECO:0000256" key="1">
    <source>
        <dbReference type="SAM" id="Phobius"/>
    </source>
</evidence>
<dbReference type="RefSeq" id="WP_208293964.1">
    <property type="nucleotide sequence ID" value="NZ_SOAU01000001.1"/>
</dbReference>
<proteinExistence type="predicted"/>
<evidence type="ECO:0000313" key="2">
    <source>
        <dbReference type="EMBL" id="TDT15382.1"/>
    </source>
</evidence>
<feature type="transmembrane region" description="Helical" evidence="1">
    <location>
        <begin position="52"/>
        <end position="71"/>
    </location>
</feature>
<reference evidence="2 3" key="1">
    <citation type="submission" date="2019-03" db="EMBL/GenBank/DDBJ databases">
        <title>Sequencing the genomes of 1000 actinobacteria strains.</title>
        <authorList>
            <person name="Klenk H.-P."/>
        </authorList>
    </citation>
    <scope>NUCLEOTIDE SEQUENCE [LARGE SCALE GENOMIC DNA]</scope>
    <source>
        <strain evidence="2 3">DSM 18936</strain>
    </source>
</reference>
<accession>A0A4R7HWC7</accession>
<keyword evidence="3" id="KW-1185">Reference proteome</keyword>
<protein>
    <submittedName>
        <fullName evidence="2">Uncharacterized membrane protein YhaH (DUF805 family)</fullName>
    </submittedName>
</protein>
<feature type="transmembrane region" description="Helical" evidence="1">
    <location>
        <begin position="83"/>
        <end position="105"/>
    </location>
</feature>
<dbReference type="EMBL" id="SOAU01000001">
    <property type="protein sequence ID" value="TDT15382.1"/>
    <property type="molecule type" value="Genomic_DNA"/>
</dbReference>
<dbReference type="GO" id="GO:0005886">
    <property type="term" value="C:plasma membrane"/>
    <property type="evidence" value="ECO:0007669"/>
    <property type="project" value="TreeGrafter"/>
</dbReference>
<keyword evidence="1" id="KW-1133">Transmembrane helix</keyword>
<dbReference type="AlphaFoldDB" id="A0A4R7HWC7"/>
<sequence length="126" mass="14017">MDQFIDAYKLVVLKNYANFEGRLGRGAFWRFVLVNLVISIVLSILAQTFGVVFWLAYVLYAVGVVIPGIAAGARRLHDTNKTAWLLLIGLIPFVGFIVLIVLFAMEGDKQANDHGPVPIDVYDEYA</sequence>
<keyword evidence="1" id="KW-0472">Membrane</keyword>
<organism evidence="2 3">
    <name type="scientific">Ilumatobacter fluminis</name>
    <dbReference type="NCBI Taxonomy" id="467091"/>
    <lineage>
        <taxon>Bacteria</taxon>
        <taxon>Bacillati</taxon>
        <taxon>Actinomycetota</taxon>
        <taxon>Acidimicrobiia</taxon>
        <taxon>Acidimicrobiales</taxon>
        <taxon>Ilumatobacteraceae</taxon>
        <taxon>Ilumatobacter</taxon>
    </lineage>
</organism>
<dbReference type="PANTHER" id="PTHR34980">
    <property type="entry name" value="INNER MEMBRANE PROTEIN-RELATED-RELATED"/>
    <property type="match status" value="1"/>
</dbReference>
<evidence type="ECO:0000313" key="3">
    <source>
        <dbReference type="Proteomes" id="UP000294558"/>
    </source>
</evidence>
<comment type="caution">
    <text evidence="2">The sequence shown here is derived from an EMBL/GenBank/DDBJ whole genome shotgun (WGS) entry which is preliminary data.</text>
</comment>
<gene>
    <name evidence="2" type="ORF">BDK89_0952</name>
</gene>